<dbReference type="AlphaFoldDB" id="A0A2V4NRB3"/>
<protein>
    <submittedName>
        <fullName evidence="2">Uncharacterized protein</fullName>
    </submittedName>
</protein>
<keyword evidence="3" id="KW-1185">Reference proteome</keyword>
<accession>A0A2V4NRB3</accession>
<name>A0A2V4NRB3_9ACTN</name>
<comment type="caution">
    <text evidence="2">The sequence shown here is derived from an EMBL/GenBank/DDBJ whole genome shotgun (WGS) entry which is preliminary data.</text>
</comment>
<feature type="chain" id="PRO_5016025982" evidence="1">
    <location>
        <begin position="33"/>
        <end position="124"/>
    </location>
</feature>
<dbReference type="RefSeq" id="WP_110664450.1">
    <property type="nucleotide sequence ID" value="NZ_PYBW01000001.1"/>
</dbReference>
<reference evidence="2 3" key="1">
    <citation type="submission" date="2018-03" db="EMBL/GenBank/DDBJ databases">
        <title>Bioinformatic expansion and discovery of thiopeptide antibiotics.</title>
        <authorList>
            <person name="Schwalen C.J."/>
            <person name="Hudson G.A."/>
            <person name="Mitchell D.A."/>
        </authorList>
    </citation>
    <scope>NUCLEOTIDE SEQUENCE [LARGE SCALE GENOMIC DNA]</scope>
    <source>
        <strain evidence="2 3">ATCC 21389</strain>
    </source>
</reference>
<dbReference type="OrthoDB" id="4311165at2"/>
<organism evidence="2 3">
    <name type="scientific">Streptomyces tateyamensis</name>
    <dbReference type="NCBI Taxonomy" id="565073"/>
    <lineage>
        <taxon>Bacteria</taxon>
        <taxon>Bacillati</taxon>
        <taxon>Actinomycetota</taxon>
        <taxon>Actinomycetes</taxon>
        <taxon>Kitasatosporales</taxon>
        <taxon>Streptomycetaceae</taxon>
        <taxon>Streptomyces</taxon>
    </lineage>
</organism>
<evidence type="ECO:0000313" key="3">
    <source>
        <dbReference type="Proteomes" id="UP000248039"/>
    </source>
</evidence>
<keyword evidence="1" id="KW-0732">Signal</keyword>
<proteinExistence type="predicted"/>
<gene>
    <name evidence="2" type="ORF">C7C46_00170</name>
</gene>
<sequence length="124" mass="13079">MLTQRTRLRSAVAALGIGAVIALCSPATPALAANEGDHWISAGNCLADQKVQLTFVNGAWHDEQELNPINTDNGQCQFVLTDNGALLWESNGAGSNWWPDGPGHKICAIVYPPAAQRGALGICN</sequence>
<evidence type="ECO:0000256" key="1">
    <source>
        <dbReference type="SAM" id="SignalP"/>
    </source>
</evidence>
<dbReference type="EMBL" id="PYBW01000001">
    <property type="protein sequence ID" value="PYC88532.1"/>
    <property type="molecule type" value="Genomic_DNA"/>
</dbReference>
<dbReference type="Proteomes" id="UP000248039">
    <property type="component" value="Unassembled WGS sequence"/>
</dbReference>
<evidence type="ECO:0000313" key="2">
    <source>
        <dbReference type="EMBL" id="PYC88532.1"/>
    </source>
</evidence>
<feature type="signal peptide" evidence="1">
    <location>
        <begin position="1"/>
        <end position="32"/>
    </location>
</feature>